<accession>A0A1V4T3A1</accession>
<gene>
    <name evidence="1" type="ORF">BTE48_13325</name>
</gene>
<sequence>MSLDVTAYCTAVGDVEEDKSKKETKIVGNKFIQRAFWDVFFQKPPTNFILYWSCGIKPRASTQMLIRRLCH</sequence>
<reference evidence="1 2" key="1">
    <citation type="submission" date="2017-01" db="EMBL/GenBank/DDBJ databases">
        <title>Genome Sequencing of a Marine Spirillum, Oceanospirillum multiglobuliferum ATCC 33336, from Japan.</title>
        <authorList>
            <person name="Carney J.G."/>
            <person name="Trachtenberg A.M."/>
            <person name="Rheaume B.A."/>
            <person name="Linnane J.D."/>
            <person name="Pitts N.L."/>
            <person name="Mykles D.L."/>
            <person name="Maclea K.S."/>
        </authorList>
    </citation>
    <scope>NUCLEOTIDE SEQUENCE [LARGE SCALE GENOMIC DNA]</scope>
    <source>
        <strain evidence="1 2">ATCC 33336</strain>
    </source>
</reference>
<proteinExistence type="predicted"/>
<evidence type="ECO:0000313" key="2">
    <source>
        <dbReference type="Proteomes" id="UP000191418"/>
    </source>
</evidence>
<comment type="caution">
    <text evidence="1">The sequence shown here is derived from an EMBL/GenBank/DDBJ whole genome shotgun (WGS) entry which is preliminary data.</text>
</comment>
<dbReference type="EMBL" id="MTSM01000021">
    <property type="protein sequence ID" value="OPX54648.1"/>
    <property type="molecule type" value="Genomic_DNA"/>
</dbReference>
<dbReference type="AlphaFoldDB" id="A0A1V4T3A1"/>
<keyword evidence="2" id="KW-1185">Reference proteome</keyword>
<organism evidence="1 2">
    <name type="scientific">Oceanospirillum multiglobuliferum</name>
    <dbReference type="NCBI Taxonomy" id="64969"/>
    <lineage>
        <taxon>Bacteria</taxon>
        <taxon>Pseudomonadati</taxon>
        <taxon>Pseudomonadota</taxon>
        <taxon>Gammaproteobacteria</taxon>
        <taxon>Oceanospirillales</taxon>
        <taxon>Oceanospirillaceae</taxon>
        <taxon>Oceanospirillum</taxon>
    </lineage>
</organism>
<protein>
    <submittedName>
        <fullName evidence="1">Uncharacterized protein</fullName>
    </submittedName>
</protein>
<dbReference type="Proteomes" id="UP000191418">
    <property type="component" value="Unassembled WGS sequence"/>
</dbReference>
<name>A0A1V4T3A1_9GAMM</name>
<evidence type="ECO:0000313" key="1">
    <source>
        <dbReference type="EMBL" id="OPX54648.1"/>
    </source>
</evidence>